<dbReference type="AlphaFoldDB" id="A0A7S3UKH4"/>
<gene>
    <name evidence="2" type="ORF">OMAR00292_LOCUS3685</name>
</gene>
<dbReference type="PROSITE" id="PS50106">
    <property type="entry name" value="PDZ"/>
    <property type="match status" value="1"/>
</dbReference>
<dbReference type="InterPro" id="IPR036034">
    <property type="entry name" value="PDZ_sf"/>
</dbReference>
<protein>
    <recommendedName>
        <fullName evidence="1">PDZ domain-containing protein</fullName>
    </recommendedName>
</protein>
<proteinExistence type="predicted"/>
<feature type="domain" description="PDZ" evidence="1">
    <location>
        <begin position="43"/>
        <end position="128"/>
    </location>
</feature>
<reference evidence="2" key="1">
    <citation type="submission" date="2021-01" db="EMBL/GenBank/DDBJ databases">
        <authorList>
            <person name="Corre E."/>
            <person name="Pelletier E."/>
            <person name="Niang G."/>
            <person name="Scheremetjew M."/>
            <person name="Finn R."/>
            <person name="Kale V."/>
            <person name="Holt S."/>
            <person name="Cochrane G."/>
            <person name="Meng A."/>
            <person name="Brown T."/>
            <person name="Cohen L."/>
        </authorList>
    </citation>
    <scope>NUCLEOTIDE SEQUENCE</scope>
    <source>
        <strain evidence="2">CCMP1795</strain>
    </source>
</reference>
<accession>A0A7S3UKH4</accession>
<dbReference type="InterPro" id="IPR001478">
    <property type="entry name" value="PDZ"/>
</dbReference>
<name>A0A7S3UKH4_OXYMA</name>
<organism evidence="2">
    <name type="scientific">Oxyrrhis marina</name>
    <name type="common">Dinoflagellate</name>
    <dbReference type="NCBI Taxonomy" id="2969"/>
    <lineage>
        <taxon>Eukaryota</taxon>
        <taxon>Sar</taxon>
        <taxon>Alveolata</taxon>
        <taxon>Dinophyceae</taxon>
        <taxon>Oxyrrhinales</taxon>
        <taxon>Oxyrrhinaceae</taxon>
        <taxon>Oxyrrhis</taxon>
    </lineage>
</organism>
<dbReference type="EMBL" id="HBIT01007300">
    <property type="protein sequence ID" value="CAE0617809.1"/>
    <property type="molecule type" value="Transcribed_RNA"/>
</dbReference>
<evidence type="ECO:0000313" key="2">
    <source>
        <dbReference type="EMBL" id="CAE0617809.1"/>
    </source>
</evidence>
<sequence length="129" mass="13643">MQFLQACCAGDQPTSGEQVVVKAEPVGIVGSLGPPLEPQRHFEAIVHRSAEEPLGVNVDRDPDGSLIIREIRTGGCVFAYNSASAVELKIRVGQRILKVNGVGGAAGEASAMVREAQEAKILHLEIISD</sequence>
<dbReference type="SUPFAM" id="SSF50156">
    <property type="entry name" value="PDZ domain-like"/>
    <property type="match status" value="1"/>
</dbReference>
<evidence type="ECO:0000259" key="1">
    <source>
        <dbReference type="PROSITE" id="PS50106"/>
    </source>
</evidence>
<dbReference type="Gene3D" id="2.30.42.10">
    <property type="match status" value="1"/>
</dbReference>